<evidence type="ECO:0000256" key="2">
    <source>
        <dbReference type="ARBA" id="ARBA00022525"/>
    </source>
</evidence>
<organism evidence="5">
    <name type="scientific">Liphistius thaleban</name>
    <dbReference type="NCBI Taxonomy" id="1905330"/>
    <lineage>
        <taxon>Eukaryota</taxon>
        <taxon>Metazoa</taxon>
        <taxon>Ecdysozoa</taxon>
        <taxon>Arthropoda</taxon>
        <taxon>Chelicerata</taxon>
        <taxon>Arachnida</taxon>
        <taxon>Araneae</taxon>
        <taxon>Mesothelae</taxon>
        <taxon>Liphistiidae</taxon>
        <taxon>Liphistius</taxon>
    </lineage>
</organism>
<keyword evidence="2" id="KW-0964">Secreted</keyword>
<evidence type="ECO:0000256" key="3">
    <source>
        <dbReference type="ARBA" id="ARBA00023157"/>
    </source>
</evidence>
<dbReference type="GO" id="GO:0005576">
    <property type="term" value="C:extracellular region"/>
    <property type="evidence" value="ECO:0007669"/>
    <property type="project" value="UniProtKB-SubCell"/>
</dbReference>
<reference evidence="5" key="2">
    <citation type="submission" date="2019-05" db="EMBL/GenBank/DDBJ databases">
        <title>Unravelling the molecular evolution of spider venoms.</title>
        <authorList>
            <person name="Pineda S."/>
        </authorList>
    </citation>
    <scope>NUCLEOTIDE SEQUENCE</scope>
</reference>
<evidence type="ECO:0000256" key="1">
    <source>
        <dbReference type="ARBA" id="ARBA00004613"/>
    </source>
</evidence>
<dbReference type="Pfam" id="PF07740">
    <property type="entry name" value="Toxin_12"/>
    <property type="match status" value="1"/>
</dbReference>
<evidence type="ECO:0000256" key="4">
    <source>
        <dbReference type="SAM" id="SignalP"/>
    </source>
</evidence>
<dbReference type="InterPro" id="IPR013140">
    <property type="entry name" value="Huwentoxin_CS1"/>
</dbReference>
<name>A0A4Q8K5X6_9ARAC</name>
<sequence>MKASVFLALAGLVLLIAVCYASESEENEFPRELISKIFAVDDFKGEERACKGFGDPCVPGKNECCSGLTCSNKHKWCKVLLRK</sequence>
<dbReference type="InterPro" id="IPR011696">
    <property type="entry name" value="Huwentoxin-1"/>
</dbReference>
<dbReference type="SUPFAM" id="SSF57059">
    <property type="entry name" value="omega toxin-like"/>
    <property type="match status" value="1"/>
</dbReference>
<evidence type="ECO:0000313" key="5">
    <source>
        <dbReference type="EMBL" id="SNX34709.1"/>
    </source>
</evidence>
<proteinExistence type="predicted"/>
<keyword evidence="4" id="KW-0732">Signal</keyword>
<comment type="subcellular location">
    <subcellularLocation>
        <location evidence="1">Secreted</location>
    </subcellularLocation>
</comment>
<dbReference type="AlphaFoldDB" id="A0A4Q8K5X6"/>
<keyword evidence="3" id="KW-1015">Disulfide bond</keyword>
<feature type="chain" id="PRO_5020216636" evidence="4">
    <location>
        <begin position="22"/>
        <end position="83"/>
    </location>
</feature>
<feature type="signal peptide" evidence="4">
    <location>
        <begin position="1"/>
        <end position="21"/>
    </location>
</feature>
<protein>
    <submittedName>
        <fullName evidence="5">Mu-Liphistoxin-Lth2a_1</fullName>
    </submittedName>
</protein>
<reference evidence="5" key="1">
    <citation type="submission" date="2017-05" db="EMBL/GenBank/DDBJ databases">
        <authorList>
            <person name="QRISCLOUD D."/>
        </authorList>
    </citation>
    <scope>NUCLEOTIDE SEQUENCE</scope>
</reference>
<dbReference type="EMBL" id="HAHM01000187">
    <property type="protein sequence ID" value="SNX34709.1"/>
    <property type="molecule type" value="Transcribed_RNA"/>
</dbReference>
<accession>A0A4Q8K5X6</accession>
<dbReference type="PROSITE" id="PS60021">
    <property type="entry name" value="HWTX_1"/>
    <property type="match status" value="1"/>
</dbReference>
<dbReference type="GO" id="GO:0008200">
    <property type="term" value="F:ion channel inhibitor activity"/>
    <property type="evidence" value="ECO:0007669"/>
    <property type="project" value="InterPro"/>
</dbReference>